<dbReference type="EMBL" id="OZ075139">
    <property type="protein sequence ID" value="CAL5018181.1"/>
    <property type="molecule type" value="Genomic_DNA"/>
</dbReference>
<proteinExistence type="predicted"/>
<dbReference type="PROSITE" id="PS51257">
    <property type="entry name" value="PROKAR_LIPOPROTEIN"/>
    <property type="match status" value="1"/>
</dbReference>
<dbReference type="Proteomes" id="UP001497457">
    <property type="component" value="Chromosome 29rd"/>
</dbReference>
<evidence type="ECO:0000313" key="3">
    <source>
        <dbReference type="Proteomes" id="UP001497457"/>
    </source>
</evidence>
<feature type="signal peptide" evidence="1">
    <location>
        <begin position="1"/>
        <end position="30"/>
    </location>
</feature>
<keyword evidence="1" id="KW-0732">Signal</keyword>
<sequence length="80" mass="8629">MALLVKMGTSFLLFAALVVAMAFVFSSCSAADHCSPVVPCNATTCFEYCQKNNYKNFQTSCSPGKYYPICCCRVPGAPLP</sequence>
<dbReference type="AlphaFoldDB" id="A0ABC9CD06"/>
<evidence type="ECO:0000256" key="1">
    <source>
        <dbReference type="SAM" id="SignalP"/>
    </source>
</evidence>
<name>A0ABC9CD06_9POAL</name>
<protein>
    <submittedName>
        <fullName evidence="2">Uncharacterized protein</fullName>
    </submittedName>
</protein>
<feature type="chain" id="PRO_5044804753" evidence="1">
    <location>
        <begin position="31"/>
        <end position="80"/>
    </location>
</feature>
<keyword evidence="3" id="KW-1185">Reference proteome</keyword>
<accession>A0ABC9CD06</accession>
<organism evidence="2 3">
    <name type="scientific">Urochloa decumbens</name>
    <dbReference type="NCBI Taxonomy" id="240449"/>
    <lineage>
        <taxon>Eukaryota</taxon>
        <taxon>Viridiplantae</taxon>
        <taxon>Streptophyta</taxon>
        <taxon>Embryophyta</taxon>
        <taxon>Tracheophyta</taxon>
        <taxon>Spermatophyta</taxon>
        <taxon>Magnoliopsida</taxon>
        <taxon>Liliopsida</taxon>
        <taxon>Poales</taxon>
        <taxon>Poaceae</taxon>
        <taxon>PACMAD clade</taxon>
        <taxon>Panicoideae</taxon>
        <taxon>Panicodae</taxon>
        <taxon>Paniceae</taxon>
        <taxon>Melinidinae</taxon>
        <taxon>Urochloa</taxon>
    </lineage>
</organism>
<reference evidence="2" key="1">
    <citation type="submission" date="2024-10" db="EMBL/GenBank/DDBJ databases">
        <authorList>
            <person name="Ryan C."/>
        </authorList>
    </citation>
    <scope>NUCLEOTIDE SEQUENCE [LARGE SCALE GENOMIC DNA]</scope>
</reference>
<evidence type="ECO:0000313" key="2">
    <source>
        <dbReference type="EMBL" id="CAL5018181.1"/>
    </source>
</evidence>
<gene>
    <name evidence="2" type="ORF">URODEC1_LOCUS74112</name>
</gene>